<dbReference type="AlphaFoldDB" id="A0A4Z0LZ10"/>
<protein>
    <recommendedName>
        <fullName evidence="3">Alpha/beta hydrolase</fullName>
    </recommendedName>
</protein>
<dbReference type="Gene3D" id="3.40.50.1820">
    <property type="entry name" value="alpha/beta hydrolase"/>
    <property type="match status" value="1"/>
</dbReference>
<keyword evidence="2" id="KW-1185">Reference proteome</keyword>
<dbReference type="OrthoDB" id="7867880at2"/>
<reference evidence="1 2" key="1">
    <citation type="submission" date="2019-04" db="EMBL/GenBank/DDBJ databases">
        <title>Taxonomy of novel Haliea sp. from mangrove soil of West Coast of India.</title>
        <authorList>
            <person name="Verma A."/>
            <person name="Kumar P."/>
            <person name="Krishnamurthi S."/>
        </authorList>
    </citation>
    <scope>NUCLEOTIDE SEQUENCE [LARGE SCALE GENOMIC DNA]</scope>
    <source>
        <strain evidence="1 2">SAOS-164</strain>
    </source>
</reference>
<sequence>MNRDVKKESEGNIISLARARCAQLFIIFSGRAGFMMAGGSIGGVPPIQFLRATGLGSRNVTWIRDPNNDNYLQGVGGSIDSLDALSDWLVEHIESQPQIEEVYCIGNSSGGYGALYFGHMLRANTVWAFSPRTATMETAKQAEAALLERLADDNGVTDYRILFARENDGDREFAEIYADSPGVTLDIHDGFEGSHGLLYRLTEQDKIGDYFPPFLATANRF</sequence>
<evidence type="ECO:0000313" key="1">
    <source>
        <dbReference type="EMBL" id="TGD72529.1"/>
    </source>
</evidence>
<dbReference type="InterPro" id="IPR029058">
    <property type="entry name" value="AB_hydrolase_fold"/>
</dbReference>
<evidence type="ECO:0000313" key="2">
    <source>
        <dbReference type="Proteomes" id="UP000298050"/>
    </source>
</evidence>
<comment type="caution">
    <text evidence="1">The sequence shown here is derived from an EMBL/GenBank/DDBJ whole genome shotgun (WGS) entry which is preliminary data.</text>
</comment>
<name>A0A4Z0LZ10_9GAMM</name>
<dbReference type="SUPFAM" id="SSF53474">
    <property type="entry name" value="alpha/beta-Hydrolases"/>
    <property type="match status" value="1"/>
</dbReference>
<dbReference type="EMBL" id="SRLE01000009">
    <property type="protein sequence ID" value="TGD72529.1"/>
    <property type="molecule type" value="Genomic_DNA"/>
</dbReference>
<proteinExistence type="predicted"/>
<dbReference type="RefSeq" id="WP_135444729.1">
    <property type="nucleotide sequence ID" value="NZ_SRLE01000009.1"/>
</dbReference>
<gene>
    <name evidence="1" type="ORF">E4634_13450</name>
</gene>
<dbReference type="Proteomes" id="UP000298050">
    <property type="component" value="Unassembled WGS sequence"/>
</dbReference>
<accession>A0A4Z0LZ10</accession>
<organism evidence="1 2">
    <name type="scientific">Mangrovimicrobium sediminis</name>
    <dbReference type="NCBI Taxonomy" id="2562682"/>
    <lineage>
        <taxon>Bacteria</taxon>
        <taxon>Pseudomonadati</taxon>
        <taxon>Pseudomonadota</taxon>
        <taxon>Gammaproteobacteria</taxon>
        <taxon>Cellvibrionales</taxon>
        <taxon>Halieaceae</taxon>
        <taxon>Mangrovimicrobium</taxon>
    </lineage>
</organism>
<evidence type="ECO:0008006" key="3">
    <source>
        <dbReference type="Google" id="ProtNLM"/>
    </source>
</evidence>